<accession>A0A1G5LDS8</accession>
<organism evidence="1 2">
    <name type="scientific">Paenibacillus polysaccharolyticus</name>
    <dbReference type="NCBI Taxonomy" id="582692"/>
    <lineage>
        <taxon>Bacteria</taxon>
        <taxon>Bacillati</taxon>
        <taxon>Bacillota</taxon>
        <taxon>Bacilli</taxon>
        <taxon>Bacillales</taxon>
        <taxon>Paenibacillaceae</taxon>
        <taxon>Paenibacillus</taxon>
    </lineage>
</organism>
<protein>
    <submittedName>
        <fullName evidence="1">Uncharacterized protein</fullName>
    </submittedName>
</protein>
<name>A0A1G5LDS8_9BACL</name>
<evidence type="ECO:0000313" key="2">
    <source>
        <dbReference type="Proteomes" id="UP000198538"/>
    </source>
</evidence>
<gene>
    <name evidence="1" type="ORF">SAMN05720606_12356</name>
</gene>
<keyword evidence="2" id="KW-1185">Reference proteome</keyword>
<dbReference type="STRING" id="582692.SAMN05720606_12356"/>
<dbReference type="AlphaFoldDB" id="A0A1G5LDS8"/>
<sequence length="39" mass="4425">MTGPRVKITYQLVLTYIILNTHGLLPYGSSNPLEVDEYD</sequence>
<reference evidence="2" key="1">
    <citation type="submission" date="2016-10" db="EMBL/GenBank/DDBJ databases">
        <authorList>
            <person name="Varghese N."/>
            <person name="Submissions S."/>
        </authorList>
    </citation>
    <scope>NUCLEOTIDE SEQUENCE [LARGE SCALE GENOMIC DNA]</scope>
    <source>
        <strain evidence="2">BL9</strain>
    </source>
</reference>
<dbReference type="Proteomes" id="UP000198538">
    <property type="component" value="Unassembled WGS sequence"/>
</dbReference>
<evidence type="ECO:0000313" key="1">
    <source>
        <dbReference type="EMBL" id="SCZ10309.1"/>
    </source>
</evidence>
<proteinExistence type="predicted"/>
<dbReference type="EMBL" id="FMVM01000023">
    <property type="protein sequence ID" value="SCZ10309.1"/>
    <property type="molecule type" value="Genomic_DNA"/>
</dbReference>